<reference evidence="14 15" key="1">
    <citation type="submission" date="2016-10" db="EMBL/GenBank/DDBJ databases">
        <authorList>
            <person name="de Groot N.N."/>
        </authorList>
    </citation>
    <scope>NUCLEOTIDE SEQUENCE [LARGE SCALE GENOMIC DNA]</scope>
    <source>
        <strain evidence="14 15">DSM 21019</strain>
    </source>
</reference>
<dbReference type="InterPro" id="IPR039426">
    <property type="entry name" value="TonB-dep_rcpt-like"/>
</dbReference>
<evidence type="ECO:0000256" key="5">
    <source>
        <dbReference type="ARBA" id="ARBA00022729"/>
    </source>
</evidence>
<dbReference type="PANTHER" id="PTHR30069">
    <property type="entry name" value="TONB-DEPENDENT OUTER MEMBRANE RECEPTOR"/>
    <property type="match status" value="1"/>
</dbReference>
<organism evidence="14 15">
    <name type="scientific">Robiginitalea myxolifaciens</name>
    <dbReference type="NCBI Taxonomy" id="400055"/>
    <lineage>
        <taxon>Bacteria</taxon>
        <taxon>Pseudomonadati</taxon>
        <taxon>Bacteroidota</taxon>
        <taxon>Flavobacteriia</taxon>
        <taxon>Flavobacteriales</taxon>
        <taxon>Flavobacteriaceae</taxon>
        <taxon>Robiginitalea</taxon>
    </lineage>
</organism>
<proteinExistence type="inferred from homology"/>
<feature type="chain" id="PRO_5011624944" evidence="11">
    <location>
        <begin position="20"/>
        <end position="800"/>
    </location>
</feature>
<dbReference type="GO" id="GO:0044718">
    <property type="term" value="P:siderophore transmembrane transport"/>
    <property type="evidence" value="ECO:0007669"/>
    <property type="project" value="TreeGrafter"/>
</dbReference>
<keyword evidence="15" id="KW-1185">Reference proteome</keyword>
<evidence type="ECO:0000256" key="3">
    <source>
        <dbReference type="ARBA" id="ARBA00022452"/>
    </source>
</evidence>
<dbReference type="Pfam" id="PF00593">
    <property type="entry name" value="TonB_dep_Rec_b-barrel"/>
    <property type="match status" value="1"/>
</dbReference>
<dbReference type="Gene3D" id="2.40.170.20">
    <property type="entry name" value="TonB-dependent receptor, beta-barrel domain"/>
    <property type="match status" value="1"/>
</dbReference>
<feature type="signal peptide" evidence="11">
    <location>
        <begin position="1"/>
        <end position="19"/>
    </location>
</feature>
<name>A0A1I6GVH4_9FLAO</name>
<dbReference type="Pfam" id="PF07715">
    <property type="entry name" value="Plug"/>
    <property type="match status" value="1"/>
</dbReference>
<dbReference type="STRING" id="400055.SAMN04490243_1789"/>
<evidence type="ECO:0000256" key="8">
    <source>
        <dbReference type="ARBA" id="ARBA00023170"/>
    </source>
</evidence>
<dbReference type="SUPFAM" id="SSF49464">
    <property type="entry name" value="Carboxypeptidase regulatory domain-like"/>
    <property type="match status" value="1"/>
</dbReference>
<keyword evidence="9" id="KW-0998">Cell outer membrane</keyword>
<protein>
    <submittedName>
        <fullName evidence="14">Iron complex outermembrane recepter protein</fullName>
    </submittedName>
</protein>
<dbReference type="InterPro" id="IPR012910">
    <property type="entry name" value="Plug_dom"/>
</dbReference>
<dbReference type="Gene3D" id="2.60.40.1120">
    <property type="entry name" value="Carboxypeptidase-like, regulatory domain"/>
    <property type="match status" value="1"/>
</dbReference>
<evidence type="ECO:0000256" key="4">
    <source>
        <dbReference type="ARBA" id="ARBA00022692"/>
    </source>
</evidence>
<dbReference type="InterPro" id="IPR037066">
    <property type="entry name" value="Plug_dom_sf"/>
</dbReference>
<evidence type="ECO:0000313" key="15">
    <source>
        <dbReference type="Proteomes" id="UP000199534"/>
    </source>
</evidence>
<gene>
    <name evidence="14" type="ORF">SAMN04490243_1789</name>
</gene>
<evidence type="ECO:0000259" key="12">
    <source>
        <dbReference type="Pfam" id="PF00593"/>
    </source>
</evidence>
<keyword evidence="5 11" id="KW-0732">Signal</keyword>
<dbReference type="Pfam" id="PF13715">
    <property type="entry name" value="CarbopepD_reg_2"/>
    <property type="match status" value="1"/>
</dbReference>
<evidence type="ECO:0000256" key="9">
    <source>
        <dbReference type="ARBA" id="ARBA00023237"/>
    </source>
</evidence>
<keyword evidence="8" id="KW-0675">Receptor</keyword>
<dbReference type="OrthoDB" id="9795928at2"/>
<evidence type="ECO:0000256" key="6">
    <source>
        <dbReference type="ARBA" id="ARBA00023077"/>
    </source>
</evidence>
<dbReference type="Proteomes" id="UP000199534">
    <property type="component" value="Unassembled WGS sequence"/>
</dbReference>
<dbReference type="EMBL" id="FOYQ01000002">
    <property type="protein sequence ID" value="SFR46263.1"/>
    <property type="molecule type" value="Genomic_DNA"/>
</dbReference>
<feature type="domain" description="TonB-dependent receptor plug" evidence="13">
    <location>
        <begin position="122"/>
        <end position="222"/>
    </location>
</feature>
<dbReference type="InterPro" id="IPR000531">
    <property type="entry name" value="Beta-barrel_TonB"/>
</dbReference>
<sequence>MRTLWVHLLVLLSANVVSAQQCDLVLSGKVLDFHDQSPLSGAVIEVTARDLYAQTDPLGSFTLKGLCPGVYELQVSHPECSTIFRVVEISEDSEIKISLEHHIEELEEVLVTGESDPNEVASQAEAVLNTETLREFSGASLGDALKRISGVNSINTGSNIVKPVIQGLYGSRVIVMNNEVRMQDMEWGEEHAPTVDINAADRVRVLKGSSALRYGSDAVGGIILMEGSLFPARDSIWGATQITGNTNGRGGTIGSEVNRTWDSGMYASVQGSYRRSGDLEAPDYLLTNTGTQQLGLSLEVGKRSFTSGWNVYYSYFDTDIAVLRSSHIGNVDDLIRSINSGEPEFIEPFSYDLAEPRQEVNHHLGKAEYFRRIEGVGKWEIQYDFQRNRRFEFDINRSSSDIGRPAIDLTLTTHTLQSFLTIDKFSGRKLEFGISGRYQDNFANPDTGVRRLIPDYDRYEAGAFGALEWELSPFWVFDGGMRLDFSRIDARKFYRTSRWNERGYQEDFGDIVVEDLGTQLLTNPVLDYTTFSVASGLSWIPDTQWTVGVNLSASQRAPNPAELFSDGLHHSAARIELGDLRIDKETSYKGAITANYNSQKLSAEVTPYYNYISDFILLEPEGVEFTIRGAFPVWNYRQTNAALLGLDVNINYEWTDMLSSQHQFSLVKGRDLDQDGPLINIPAANTRNAVQLELEELNNLRFGLESRYVFRQNETPENIIVFSPEQNQDVELEINTAPPAYHLMNFNAGLDFELSGKTTLAVNLRVQNLWNTSYRDYLNRLRYFADSPGRNWVLDLRINY</sequence>
<dbReference type="InterPro" id="IPR036942">
    <property type="entry name" value="Beta-barrel_TonB_sf"/>
</dbReference>
<keyword evidence="3" id="KW-1134">Transmembrane beta strand</keyword>
<evidence type="ECO:0000256" key="1">
    <source>
        <dbReference type="ARBA" id="ARBA00004571"/>
    </source>
</evidence>
<keyword evidence="6 10" id="KW-0798">TonB box</keyword>
<dbReference type="InterPro" id="IPR008969">
    <property type="entry name" value="CarboxyPept-like_regulatory"/>
</dbReference>
<evidence type="ECO:0000313" key="14">
    <source>
        <dbReference type="EMBL" id="SFR46263.1"/>
    </source>
</evidence>
<keyword evidence="7 10" id="KW-0472">Membrane</keyword>
<keyword evidence="2" id="KW-0813">Transport</keyword>
<dbReference type="RefSeq" id="WP_092982263.1">
    <property type="nucleotide sequence ID" value="NZ_FOYQ01000002.1"/>
</dbReference>
<dbReference type="PANTHER" id="PTHR30069:SF29">
    <property type="entry name" value="HEMOGLOBIN AND HEMOGLOBIN-HAPTOGLOBIN-BINDING PROTEIN 1-RELATED"/>
    <property type="match status" value="1"/>
</dbReference>
<evidence type="ECO:0000256" key="2">
    <source>
        <dbReference type="ARBA" id="ARBA00022448"/>
    </source>
</evidence>
<dbReference type="SUPFAM" id="SSF56935">
    <property type="entry name" value="Porins"/>
    <property type="match status" value="1"/>
</dbReference>
<evidence type="ECO:0000256" key="10">
    <source>
        <dbReference type="RuleBase" id="RU003357"/>
    </source>
</evidence>
<comment type="similarity">
    <text evidence="10">Belongs to the TonB-dependent receptor family.</text>
</comment>
<evidence type="ECO:0000259" key="13">
    <source>
        <dbReference type="Pfam" id="PF07715"/>
    </source>
</evidence>
<dbReference type="AlphaFoldDB" id="A0A1I6GVH4"/>
<feature type="domain" description="TonB-dependent receptor-like beta-barrel" evidence="12">
    <location>
        <begin position="244"/>
        <end position="769"/>
    </location>
</feature>
<dbReference type="GO" id="GO:0015344">
    <property type="term" value="F:siderophore uptake transmembrane transporter activity"/>
    <property type="evidence" value="ECO:0007669"/>
    <property type="project" value="TreeGrafter"/>
</dbReference>
<keyword evidence="4" id="KW-0812">Transmembrane</keyword>
<evidence type="ECO:0000256" key="7">
    <source>
        <dbReference type="ARBA" id="ARBA00023136"/>
    </source>
</evidence>
<accession>A0A1I6GVH4</accession>
<evidence type="ECO:0000256" key="11">
    <source>
        <dbReference type="SAM" id="SignalP"/>
    </source>
</evidence>
<dbReference type="GO" id="GO:0009279">
    <property type="term" value="C:cell outer membrane"/>
    <property type="evidence" value="ECO:0007669"/>
    <property type="project" value="UniProtKB-SubCell"/>
</dbReference>
<dbReference type="Gene3D" id="2.170.130.10">
    <property type="entry name" value="TonB-dependent receptor, plug domain"/>
    <property type="match status" value="1"/>
</dbReference>
<comment type="subcellular location">
    <subcellularLocation>
        <location evidence="1">Cell outer membrane</location>
        <topology evidence="1">Multi-pass membrane protein</topology>
    </subcellularLocation>
</comment>